<dbReference type="PROSITE" id="PS50005">
    <property type="entry name" value="TPR"/>
    <property type="match status" value="1"/>
</dbReference>
<gene>
    <name evidence="4" type="ORF">FIV42_10295</name>
</gene>
<evidence type="ECO:0000313" key="4">
    <source>
        <dbReference type="EMBL" id="QDG51109.1"/>
    </source>
</evidence>
<proteinExistence type="predicted"/>
<keyword evidence="5" id="KW-1185">Reference proteome</keyword>
<dbReference type="OrthoDB" id="5507880at2"/>
<dbReference type="Proteomes" id="UP000315995">
    <property type="component" value="Chromosome"/>
</dbReference>
<evidence type="ECO:0000256" key="2">
    <source>
        <dbReference type="ARBA" id="ARBA00022803"/>
    </source>
</evidence>
<protein>
    <submittedName>
        <fullName evidence="4">Tetratricopeptide repeat protein</fullName>
    </submittedName>
</protein>
<keyword evidence="1" id="KW-0677">Repeat</keyword>
<evidence type="ECO:0000313" key="5">
    <source>
        <dbReference type="Proteomes" id="UP000315995"/>
    </source>
</evidence>
<evidence type="ECO:0000256" key="1">
    <source>
        <dbReference type="ARBA" id="ARBA00022737"/>
    </source>
</evidence>
<feature type="repeat" description="TPR" evidence="3">
    <location>
        <begin position="60"/>
        <end position="93"/>
    </location>
</feature>
<dbReference type="SUPFAM" id="SSF48452">
    <property type="entry name" value="TPR-like"/>
    <property type="match status" value="1"/>
</dbReference>
<sequence length="163" mass="18417">MTDPQQTDLAHADTVDALEMTPDIIVDQLAASAEEYYKRGKLSHARDYLDQLVMMRPKESQYWTLLGVIHRRQKRRAAALHCFKKAAELTPKDRNNLVNLGETLIEVGKVPAGVELMRAVFEEGYDPGKEPEEQDEFTIRAGATLEFVQKGIRSFVASHESSE</sequence>
<dbReference type="EMBL" id="CP041186">
    <property type="protein sequence ID" value="QDG51109.1"/>
    <property type="molecule type" value="Genomic_DNA"/>
</dbReference>
<dbReference type="InterPro" id="IPR011990">
    <property type="entry name" value="TPR-like_helical_dom_sf"/>
</dbReference>
<keyword evidence="2 3" id="KW-0802">TPR repeat</keyword>
<dbReference type="Pfam" id="PF07719">
    <property type="entry name" value="TPR_2"/>
    <property type="match status" value="1"/>
</dbReference>
<accession>A0A5B8Y389</accession>
<dbReference type="AlphaFoldDB" id="A0A4Y6PSL9"/>
<dbReference type="Gene3D" id="1.25.40.10">
    <property type="entry name" value="Tetratricopeptide repeat domain"/>
    <property type="match status" value="1"/>
</dbReference>
<dbReference type="RefSeq" id="WP_141197594.1">
    <property type="nucleotide sequence ID" value="NZ_CP041186.1"/>
</dbReference>
<evidence type="ECO:0000256" key="3">
    <source>
        <dbReference type="PROSITE-ProRule" id="PRU00339"/>
    </source>
</evidence>
<dbReference type="SMART" id="SM00028">
    <property type="entry name" value="TPR"/>
    <property type="match status" value="2"/>
</dbReference>
<dbReference type="InterPro" id="IPR019734">
    <property type="entry name" value="TPR_rpt"/>
</dbReference>
<organism evidence="4 5">
    <name type="scientific">Persicimonas caeni</name>
    <dbReference type="NCBI Taxonomy" id="2292766"/>
    <lineage>
        <taxon>Bacteria</taxon>
        <taxon>Deltaproteobacteria</taxon>
        <taxon>Bradymonadales</taxon>
        <taxon>Bradymonadaceae</taxon>
        <taxon>Persicimonas</taxon>
    </lineage>
</organism>
<accession>A0A4Y6PSL9</accession>
<dbReference type="InterPro" id="IPR013105">
    <property type="entry name" value="TPR_2"/>
</dbReference>
<name>A0A4Y6PSL9_PERCE</name>
<reference evidence="4 5" key="1">
    <citation type="submission" date="2019-06" db="EMBL/GenBank/DDBJ databases">
        <title>Persicimonas caeni gen. nov., sp. nov., a predatory bacterium isolated from solar saltern.</title>
        <authorList>
            <person name="Wang S."/>
        </authorList>
    </citation>
    <scope>NUCLEOTIDE SEQUENCE [LARGE SCALE GENOMIC DNA]</scope>
    <source>
        <strain evidence="4 5">YN101</strain>
    </source>
</reference>